<gene>
    <name evidence="3" type="ORF">JOF28_002675</name>
</gene>
<dbReference type="Proteomes" id="UP000675163">
    <property type="component" value="Unassembled WGS sequence"/>
</dbReference>
<dbReference type="AlphaFoldDB" id="A0A940PQG4"/>
<dbReference type="RefSeq" id="WP_209706274.1">
    <property type="nucleotide sequence ID" value="NZ_JAFIDA010000001.1"/>
</dbReference>
<protein>
    <submittedName>
        <fullName evidence="3">DUF917 family protein</fullName>
    </submittedName>
</protein>
<dbReference type="InterPro" id="IPR027479">
    <property type="entry name" value="S-Me-THD_N_sf"/>
</dbReference>
<dbReference type="Gene3D" id="3.40.1610.10">
    <property type="entry name" value="CV3147-like domain"/>
    <property type="match status" value="1"/>
</dbReference>
<accession>A0A940PQG4</accession>
<evidence type="ECO:0000259" key="1">
    <source>
        <dbReference type="Pfam" id="PF06032"/>
    </source>
</evidence>
<evidence type="ECO:0000313" key="3">
    <source>
        <dbReference type="EMBL" id="MBP1327443.1"/>
    </source>
</evidence>
<name>A0A940PQG4_9MICO</name>
<organism evidence="3 4">
    <name type="scientific">Leucobacter exalbidus</name>
    <dbReference type="NCBI Taxonomy" id="662960"/>
    <lineage>
        <taxon>Bacteria</taxon>
        <taxon>Bacillati</taxon>
        <taxon>Actinomycetota</taxon>
        <taxon>Actinomycetes</taxon>
        <taxon>Micrococcales</taxon>
        <taxon>Microbacteriaceae</taxon>
        <taxon>Leucobacter</taxon>
    </lineage>
</organism>
<evidence type="ECO:0000313" key="4">
    <source>
        <dbReference type="Proteomes" id="UP000675163"/>
    </source>
</evidence>
<dbReference type="InterPro" id="IPR010318">
    <property type="entry name" value="S-Me-THD_N"/>
</dbReference>
<dbReference type="EMBL" id="JAFIDA010000001">
    <property type="protein sequence ID" value="MBP1327443.1"/>
    <property type="molecule type" value="Genomic_DNA"/>
</dbReference>
<reference evidence="3" key="1">
    <citation type="submission" date="2021-02" db="EMBL/GenBank/DDBJ databases">
        <title>Sequencing the genomes of 1000 actinobacteria strains.</title>
        <authorList>
            <person name="Klenk H.-P."/>
        </authorList>
    </citation>
    <scope>NUCLEOTIDE SEQUENCE</scope>
    <source>
        <strain evidence="3">DSM 22850</strain>
    </source>
</reference>
<dbReference type="Pfam" id="PF20906">
    <property type="entry name" value="S-Me-THD_C"/>
    <property type="match status" value="1"/>
</dbReference>
<comment type="caution">
    <text evidence="3">The sequence shown here is derived from an EMBL/GenBank/DDBJ whole genome shotgun (WGS) entry which is preliminary data.</text>
</comment>
<dbReference type="InterPro" id="IPR048350">
    <property type="entry name" value="S-Me-THD-like_C"/>
</dbReference>
<dbReference type="SUPFAM" id="SSF160991">
    <property type="entry name" value="CV3147-like"/>
    <property type="match status" value="1"/>
</dbReference>
<evidence type="ECO:0000259" key="2">
    <source>
        <dbReference type="Pfam" id="PF20906"/>
    </source>
</evidence>
<proteinExistence type="predicted"/>
<feature type="domain" description="S-Me-THD-like C-terminal" evidence="2">
    <location>
        <begin position="166"/>
        <end position="338"/>
    </location>
</feature>
<dbReference type="Pfam" id="PF06032">
    <property type="entry name" value="S-Me-THD_N"/>
    <property type="match status" value="1"/>
</dbReference>
<feature type="domain" description="S-Me-THD N-terminal" evidence="1">
    <location>
        <begin position="9"/>
        <end position="160"/>
    </location>
</feature>
<keyword evidence="4" id="KW-1185">Reference proteome</keyword>
<sequence length="344" mass="35300">MALTVIPADLPLIAAGASFCGSGGGGSPRVVESMLRHVFTSPIAVAAAADLDPRTPCFAPAFAGSTMLMSERLPGLDDFTPLIAAAERWVGAPLEAVCSIEGGGANALTPFLFAEHRTVVDADCSGRAVPTIDRVSLFLDGVPGLFAVCTTGAGGVSIIQSDRASDVDALMRASIIQAGGVGSIVIAGFTVGDLLEHALHGHLARSRTFGAALLNPQPGSLDDLARQLGGTLLGHGRVLEISQDLHDPHMLAAEISGASGEVIRLVARSEYLAVLVDGAPVAAAPDFIVAIDARSREVLEVTALTAHQDVAVLSVPADDWWRAAPHRIAQVSPAAYGIHGLDPA</sequence>